<comment type="caution">
    <text evidence="5">The sequence shown here is derived from an EMBL/GenBank/DDBJ whole genome shotgun (WGS) entry which is preliminary data.</text>
</comment>
<dbReference type="InterPro" id="IPR030678">
    <property type="entry name" value="Peptide/Ni-bd"/>
</dbReference>
<dbReference type="OrthoDB" id="9796817at2"/>
<dbReference type="InterPro" id="IPR000914">
    <property type="entry name" value="SBP_5_dom"/>
</dbReference>
<dbReference type="InterPro" id="IPR039424">
    <property type="entry name" value="SBP_5"/>
</dbReference>
<dbReference type="PANTHER" id="PTHR30290">
    <property type="entry name" value="PERIPLASMIC BINDING COMPONENT OF ABC TRANSPORTER"/>
    <property type="match status" value="1"/>
</dbReference>
<dbReference type="GO" id="GO:0043190">
    <property type="term" value="C:ATP-binding cassette (ABC) transporter complex"/>
    <property type="evidence" value="ECO:0007669"/>
    <property type="project" value="InterPro"/>
</dbReference>
<dbReference type="RefSeq" id="WP_115850934.1">
    <property type="nucleotide sequence ID" value="NZ_QTUC01000001.1"/>
</dbReference>
<dbReference type="GO" id="GO:0042597">
    <property type="term" value="C:periplasmic space"/>
    <property type="evidence" value="ECO:0007669"/>
    <property type="project" value="UniProtKB-ARBA"/>
</dbReference>
<proteinExistence type="predicted"/>
<dbReference type="SUPFAM" id="SSF53850">
    <property type="entry name" value="Periplasmic binding protein-like II"/>
    <property type="match status" value="1"/>
</dbReference>
<sequence length="596" mass="65965">MRWRRLAAVAGVVALGVAACGGGATPSERAKEQQEQKAASASPSPGGGYEVLLDPDAKGPAKDVPGAQRGGTITTLTSAAPETFDPTRAYYIDVLAVLRLTARTLTAMELREDGKYYLVPDLATDLGQHNEDFTEWRFTLKDGIKFEDGTPVTSKDIAYAVKRSFATEELPSGPTYQQTYFLDGDKYKGPFKSPEQGGGPDYAGVETPDDKTIVLKMAKPFPDLPFYTTFPVFTPIPEDKDTKENYGNHPLATGPYKFESYQKGKQLVLTRNEHWDPNTDPARHQYVDKFVFKFGQDPIKLQEQLIADKGPDQYAITYDGVDASLLPKIQNKEPEERMLTGPGTCTFFVYLDTRRIPLEVRRALAVAWPHDALHKAAGDSPFTYEPATTILPKVTPGWQNFDVIGNGAKGDGDPEKARKMLEESGHLGFEIVWSYANDDEIAAQVSAVREEKLQAAGFKTRAIPMPRDQRRADMDNPNSETNIRILGWCLDWPSATTVFPAIFDGRLIELNPNSAPNKSFLNEPEVNSEIDRIGSLPIEEQPAEWAKLDKMLMEKYLPVIPTHYGKTNFLHGSKVGGVVLDVYGGGPDYTKLYAKQ</sequence>
<evidence type="ECO:0000256" key="1">
    <source>
        <dbReference type="SAM" id="MobiDB-lite"/>
    </source>
</evidence>
<feature type="region of interest" description="Disordered" evidence="1">
    <location>
        <begin position="23"/>
        <end position="72"/>
    </location>
</feature>
<dbReference type="GO" id="GO:1904680">
    <property type="term" value="F:peptide transmembrane transporter activity"/>
    <property type="evidence" value="ECO:0007669"/>
    <property type="project" value="TreeGrafter"/>
</dbReference>
<dbReference type="PROSITE" id="PS51257">
    <property type="entry name" value="PROKAR_LIPOPROTEIN"/>
    <property type="match status" value="1"/>
</dbReference>
<dbReference type="Gene3D" id="3.10.105.10">
    <property type="entry name" value="Dipeptide-binding Protein, Domain 3"/>
    <property type="match status" value="1"/>
</dbReference>
<protein>
    <submittedName>
        <fullName evidence="5">Peptide/nickel transport system substrate-binding protein</fullName>
    </submittedName>
</protein>
<dbReference type="Pfam" id="PF00496">
    <property type="entry name" value="SBP_bac_5"/>
    <property type="match status" value="1"/>
</dbReference>
<dbReference type="EMBL" id="QTUC01000001">
    <property type="protein sequence ID" value="REF37478.1"/>
    <property type="molecule type" value="Genomic_DNA"/>
</dbReference>
<accession>A0A3D9VJ52</accession>
<gene>
    <name evidence="4" type="ORF">DFJ64_2922</name>
    <name evidence="5" type="ORF">DFJ64_3719</name>
</gene>
<organism evidence="5 6">
    <name type="scientific">Thermasporomyces composti</name>
    <dbReference type="NCBI Taxonomy" id="696763"/>
    <lineage>
        <taxon>Bacteria</taxon>
        <taxon>Bacillati</taxon>
        <taxon>Actinomycetota</taxon>
        <taxon>Actinomycetes</taxon>
        <taxon>Propionibacteriales</taxon>
        <taxon>Nocardioidaceae</taxon>
        <taxon>Thermasporomyces</taxon>
    </lineage>
</organism>
<dbReference type="EMBL" id="QTUC01000001">
    <property type="protein sequence ID" value="REF38244.1"/>
    <property type="molecule type" value="Genomic_DNA"/>
</dbReference>
<evidence type="ECO:0000259" key="3">
    <source>
        <dbReference type="Pfam" id="PF00496"/>
    </source>
</evidence>
<keyword evidence="6" id="KW-1185">Reference proteome</keyword>
<name>A0A3D9VJ52_THECX</name>
<feature type="domain" description="Solute-binding protein family 5" evidence="3">
    <location>
        <begin position="118"/>
        <end position="504"/>
    </location>
</feature>
<dbReference type="AlphaFoldDB" id="A0A3D9VJ52"/>
<evidence type="ECO:0000313" key="5">
    <source>
        <dbReference type="EMBL" id="REF38244.1"/>
    </source>
</evidence>
<reference evidence="5 6" key="1">
    <citation type="submission" date="2018-08" db="EMBL/GenBank/DDBJ databases">
        <title>Sequencing the genomes of 1000 actinobacteria strains.</title>
        <authorList>
            <person name="Klenk H.-P."/>
        </authorList>
    </citation>
    <scope>NUCLEOTIDE SEQUENCE [LARGE SCALE GENOMIC DNA]</scope>
    <source>
        <strain evidence="5 6">DSM 22891</strain>
    </source>
</reference>
<feature type="signal peptide" evidence="2">
    <location>
        <begin position="1"/>
        <end position="19"/>
    </location>
</feature>
<dbReference type="Proteomes" id="UP000256485">
    <property type="component" value="Unassembled WGS sequence"/>
</dbReference>
<evidence type="ECO:0000313" key="6">
    <source>
        <dbReference type="Proteomes" id="UP000256485"/>
    </source>
</evidence>
<dbReference type="CDD" id="cd08506">
    <property type="entry name" value="PBP2_clavulanate_OppA2"/>
    <property type="match status" value="1"/>
</dbReference>
<dbReference type="PANTHER" id="PTHR30290:SF83">
    <property type="entry name" value="ABC TRANSPORTER SUBSTRATE-BINDING PROTEIN"/>
    <property type="match status" value="1"/>
</dbReference>
<feature type="chain" id="PRO_5038303233" evidence="2">
    <location>
        <begin position="20"/>
        <end position="596"/>
    </location>
</feature>
<evidence type="ECO:0000313" key="4">
    <source>
        <dbReference type="EMBL" id="REF37478.1"/>
    </source>
</evidence>
<dbReference type="Gene3D" id="3.40.190.10">
    <property type="entry name" value="Periplasmic binding protein-like II"/>
    <property type="match status" value="1"/>
</dbReference>
<dbReference type="PIRSF" id="PIRSF002741">
    <property type="entry name" value="MppA"/>
    <property type="match status" value="1"/>
</dbReference>
<keyword evidence="2" id="KW-0732">Signal</keyword>
<dbReference type="GO" id="GO:0015833">
    <property type="term" value="P:peptide transport"/>
    <property type="evidence" value="ECO:0007669"/>
    <property type="project" value="TreeGrafter"/>
</dbReference>
<evidence type="ECO:0000256" key="2">
    <source>
        <dbReference type="SAM" id="SignalP"/>
    </source>
</evidence>